<reference evidence="2 3" key="1">
    <citation type="journal article" date="2019" name="Emerg. Microbes Infect.">
        <title>Comprehensive subspecies identification of 175 nontuberculous mycobacteria species based on 7547 genomic profiles.</title>
        <authorList>
            <person name="Matsumoto Y."/>
            <person name="Kinjo T."/>
            <person name="Motooka D."/>
            <person name="Nabeya D."/>
            <person name="Jung N."/>
            <person name="Uechi K."/>
            <person name="Horii T."/>
            <person name="Iida T."/>
            <person name="Fujita J."/>
            <person name="Nakamura S."/>
        </authorList>
    </citation>
    <scope>NUCLEOTIDE SEQUENCE [LARGE SCALE GENOMIC DNA]</scope>
    <source>
        <strain evidence="2 3">JCM 30275</strain>
    </source>
</reference>
<gene>
    <name evidence="2" type="ORF">MANY_30680</name>
</gene>
<evidence type="ECO:0000313" key="3">
    <source>
        <dbReference type="Proteomes" id="UP000467249"/>
    </source>
</evidence>
<dbReference type="Proteomes" id="UP000467249">
    <property type="component" value="Chromosome"/>
</dbReference>
<evidence type="ECO:0000256" key="1">
    <source>
        <dbReference type="SAM" id="MobiDB-lite"/>
    </source>
</evidence>
<feature type="region of interest" description="Disordered" evidence="1">
    <location>
        <begin position="108"/>
        <end position="137"/>
    </location>
</feature>
<dbReference type="KEGG" id="many:MANY_30680"/>
<proteinExistence type="predicted"/>
<sequence>MARIGHDSLIVRAVRRPDATWLFTLRYTVYFDQSELGLRFDDSVAVVAEEFAAPVPFVACGRSVLRTKRVVVDDDVITRLDDVRATVCLRRRGGADALTQSARVRRISAQSLGTRPRGPGTVSSTGRLSGGASRGPS</sequence>
<evidence type="ECO:0000313" key="2">
    <source>
        <dbReference type="EMBL" id="BBZ77731.1"/>
    </source>
</evidence>
<keyword evidence="3" id="KW-1185">Reference proteome</keyword>
<dbReference type="AlphaFoldDB" id="A0A6N4WEX7"/>
<dbReference type="EMBL" id="AP022620">
    <property type="protein sequence ID" value="BBZ77731.1"/>
    <property type="molecule type" value="Genomic_DNA"/>
</dbReference>
<name>A0A6N4WEX7_9MYCO</name>
<organism evidence="2 3">
    <name type="scientific">Mycolicibacterium anyangense</name>
    <dbReference type="NCBI Taxonomy" id="1431246"/>
    <lineage>
        <taxon>Bacteria</taxon>
        <taxon>Bacillati</taxon>
        <taxon>Actinomycetota</taxon>
        <taxon>Actinomycetes</taxon>
        <taxon>Mycobacteriales</taxon>
        <taxon>Mycobacteriaceae</taxon>
        <taxon>Mycolicibacterium</taxon>
    </lineage>
</organism>
<protein>
    <submittedName>
        <fullName evidence="2">Uncharacterized protein</fullName>
    </submittedName>
</protein>
<accession>A0A6N4WEX7</accession>
<feature type="compositionally biased region" description="Gly residues" evidence="1">
    <location>
        <begin position="128"/>
        <end position="137"/>
    </location>
</feature>